<feature type="domain" description="Peptidase S8/S53" evidence="6">
    <location>
        <begin position="288"/>
        <end position="502"/>
    </location>
</feature>
<gene>
    <name evidence="7" type="ORF">SAMN05216230_101674</name>
</gene>
<reference evidence="7 8" key="1">
    <citation type="submission" date="2016-10" db="EMBL/GenBank/DDBJ databases">
        <authorList>
            <person name="de Groot N.N."/>
        </authorList>
    </citation>
    <scope>NUCLEOTIDE SEQUENCE [LARGE SCALE GENOMIC DNA]</scope>
    <source>
        <strain evidence="7 8">LMG 27941</strain>
    </source>
</reference>
<feature type="active site" description="Charge relay system" evidence="5">
    <location>
        <position position="290"/>
    </location>
</feature>
<dbReference type="AlphaFoldDB" id="A0A1H9BEL8"/>
<evidence type="ECO:0000256" key="4">
    <source>
        <dbReference type="ARBA" id="ARBA00022825"/>
    </source>
</evidence>
<accession>A0A1H9BEL8</accession>
<evidence type="ECO:0000259" key="6">
    <source>
        <dbReference type="Pfam" id="PF00082"/>
    </source>
</evidence>
<dbReference type="Gene3D" id="3.40.50.200">
    <property type="entry name" value="Peptidase S8/S53 domain"/>
    <property type="match status" value="1"/>
</dbReference>
<evidence type="ECO:0000256" key="1">
    <source>
        <dbReference type="ARBA" id="ARBA00011073"/>
    </source>
</evidence>
<evidence type="ECO:0000256" key="2">
    <source>
        <dbReference type="ARBA" id="ARBA00022670"/>
    </source>
</evidence>
<name>A0A1H9BEL8_9PSED</name>
<dbReference type="Pfam" id="PF00082">
    <property type="entry name" value="Peptidase_S8"/>
    <property type="match status" value="1"/>
</dbReference>
<organism evidence="7 8">
    <name type="scientific">Pseudomonas soli</name>
    <dbReference type="NCBI Taxonomy" id="1306993"/>
    <lineage>
        <taxon>Bacteria</taxon>
        <taxon>Pseudomonadati</taxon>
        <taxon>Pseudomonadota</taxon>
        <taxon>Gammaproteobacteria</taxon>
        <taxon>Pseudomonadales</taxon>
        <taxon>Pseudomonadaceae</taxon>
        <taxon>Pseudomonas</taxon>
    </lineage>
</organism>
<dbReference type="InterPro" id="IPR015500">
    <property type="entry name" value="Peptidase_S8_subtilisin-rel"/>
</dbReference>
<feature type="active site" description="Charge relay system" evidence="5">
    <location>
        <position position="316"/>
    </location>
</feature>
<dbReference type="EMBL" id="FOEQ01000001">
    <property type="protein sequence ID" value="SEP87335.1"/>
    <property type="molecule type" value="Genomic_DNA"/>
</dbReference>
<dbReference type="RefSeq" id="WP_094010232.1">
    <property type="nucleotide sequence ID" value="NZ_FOEQ01000001.1"/>
</dbReference>
<dbReference type="GO" id="GO:0004252">
    <property type="term" value="F:serine-type endopeptidase activity"/>
    <property type="evidence" value="ECO:0007669"/>
    <property type="project" value="UniProtKB-UniRule"/>
</dbReference>
<dbReference type="PANTHER" id="PTHR43806:SF11">
    <property type="entry name" value="CEREVISIN-RELATED"/>
    <property type="match status" value="1"/>
</dbReference>
<comment type="similarity">
    <text evidence="1 5">Belongs to the peptidase S8 family.</text>
</comment>
<proteinExistence type="inferred from homology"/>
<dbReference type="GO" id="GO:0006508">
    <property type="term" value="P:proteolysis"/>
    <property type="evidence" value="ECO:0007669"/>
    <property type="project" value="UniProtKB-KW"/>
</dbReference>
<keyword evidence="3 5" id="KW-0378">Hydrolase</keyword>
<dbReference type="InterPro" id="IPR023828">
    <property type="entry name" value="Peptidase_S8_Ser-AS"/>
</dbReference>
<dbReference type="SUPFAM" id="SSF52743">
    <property type="entry name" value="Subtilisin-like"/>
    <property type="match status" value="1"/>
</dbReference>
<keyword evidence="4 5" id="KW-0720">Serine protease</keyword>
<keyword evidence="2 5" id="KW-0645">Protease</keyword>
<dbReference type="InterPro" id="IPR050131">
    <property type="entry name" value="Peptidase_S8_subtilisin-like"/>
</dbReference>
<dbReference type="Proteomes" id="UP000199221">
    <property type="component" value="Unassembled WGS sequence"/>
</dbReference>
<evidence type="ECO:0000256" key="5">
    <source>
        <dbReference type="PROSITE-ProRule" id="PRU01240"/>
    </source>
</evidence>
<evidence type="ECO:0000313" key="7">
    <source>
        <dbReference type="EMBL" id="SEP87335.1"/>
    </source>
</evidence>
<protein>
    <submittedName>
        <fullName evidence="7">Subtilase family protein</fullName>
    </submittedName>
</protein>
<dbReference type="PANTHER" id="PTHR43806">
    <property type="entry name" value="PEPTIDASE S8"/>
    <property type="match status" value="1"/>
</dbReference>
<dbReference type="PRINTS" id="PR00723">
    <property type="entry name" value="SUBTILISIN"/>
</dbReference>
<sequence>MATQAPIRSGYFTSVDYNQEIHVYLKCICPEQDLRHVDKATFILKSADGYILDSLTSQPPTQRQTFTKQKPGRYKLEVELHSNDWPVSRISDLEIDTTRYSDDSWPSRAFQEHLKERISLSKAPAPRASQNLKGFLRLPPNGKDYDLQVMFHDCGNETVKNRPPLTLEGFPQITFEPVWVATRWSHTGRAANLNRFCNLYRVKTQMQDSQQKLDLAQRLERLDIVKYVVFDLPVYPLQKALETAKVAPRPEQTPDLTVHQDYLDDNLGMNARNAWEQDANGEQASVRFLDFGVFEDHEDLKGYIDVVTNAGYAKNHGSASAGCIAAGNNGKGVTGVAWGARLYMYDNTSWQRILADYCPGDIIAFNIQGSGGLPYAPAVHDKRYWDAVRALVDAGAIVLFAAGNGGLDLATHSDFNNYGDSGGIMVGSCNHNDGKRHSTSNYNLHATLNSWGDNVATTGTLRQNGDGADLWDGGTPETRYMYFGGTSSATPLTAAALAVVQGYAIRRYNLCLDTAHMHALVTEAGYKEAQVQQIGARPNIKATLDLLDQIIGGRRA</sequence>
<evidence type="ECO:0000256" key="3">
    <source>
        <dbReference type="ARBA" id="ARBA00022801"/>
    </source>
</evidence>
<dbReference type="PROSITE" id="PS51892">
    <property type="entry name" value="SUBTILASE"/>
    <property type="match status" value="1"/>
</dbReference>
<feature type="active site" description="Charge relay system" evidence="5">
    <location>
        <position position="487"/>
    </location>
</feature>
<dbReference type="InterPro" id="IPR000209">
    <property type="entry name" value="Peptidase_S8/S53_dom"/>
</dbReference>
<dbReference type="InterPro" id="IPR036852">
    <property type="entry name" value="Peptidase_S8/S53_dom_sf"/>
</dbReference>
<dbReference type="PROSITE" id="PS00138">
    <property type="entry name" value="SUBTILASE_SER"/>
    <property type="match status" value="1"/>
</dbReference>
<evidence type="ECO:0000313" key="8">
    <source>
        <dbReference type="Proteomes" id="UP000199221"/>
    </source>
</evidence>